<evidence type="ECO:0000313" key="1">
    <source>
        <dbReference type="EMBL" id="AKB52188.1"/>
    </source>
</evidence>
<sequence length="626" mass="68205">MSKLKILMVCLTLLLVAAVLPALGSDWPQFQKDQVHSGITGDSAPITAPNLTISWVNDTVIPADRMAGIDASPIVYNGSVYAVTSEGKLFKYSLDGTAAGGNWPVSFVTNPNDWDFQLATPAACNGYIYVLDSGSPYRTVPHDDLYAINADTGVIVDRVNITDYNYTQFNTPITCSCDGKHILFGSMNITTNYTTWVTSYLDGDYYCYNITDVSNIIPSWSPHHSSNGYYWAGAAVIGDYAVFGNESGGLVSINYTGSVVDEVDASDVYGFDVGSIRSSVTYSNETVISDDETGRIYFTSYNSSVNGSCYALGFNATTGHFITADNCSRFIGYSTSTPAYYNGRIYVGSSNGLYCLNATTLLPIWPTPTSVGVVQSSPAISTFYGLGNEYIYVTTNSLLGGIYCVNSSGDVVWNGTSTYYDNDEYASLSLAGAAISGGRVFYGNDEGVLHGRANYTLYDFSVGASVDKWAYKYQVNPNPPNTNVEPNIEFTTGEYANIAADDGIYASHETTTENYSAAHRFVFKIDDNEKPWITAINVAWNGKAWHDTGDPGATLYIWNGTGYEELDDDANSQDEFWLIGEKTSNISNYIDSSNNVTILVVQNDKDDGEDERSHIWTDYVKLVATP</sequence>
<proteinExistence type="predicted"/>
<dbReference type="InterPro" id="IPR011047">
    <property type="entry name" value="Quinoprotein_ADH-like_sf"/>
</dbReference>
<dbReference type="SUPFAM" id="SSF50998">
    <property type="entry name" value="Quinoprotein alcohol dehydrogenase-like"/>
    <property type="match status" value="2"/>
</dbReference>
<dbReference type="GeneID" id="24824525"/>
<dbReference type="PANTHER" id="PTHR34512:SF30">
    <property type="entry name" value="OUTER MEMBRANE PROTEIN ASSEMBLY FACTOR BAMB"/>
    <property type="match status" value="1"/>
</dbReference>
<organism evidence="1 2">
    <name type="scientific">Methanosarcina barkeri str. Wiesmoor</name>
    <dbReference type="NCBI Taxonomy" id="1434109"/>
    <lineage>
        <taxon>Archaea</taxon>
        <taxon>Methanobacteriati</taxon>
        <taxon>Methanobacteriota</taxon>
        <taxon>Stenosarchaea group</taxon>
        <taxon>Methanomicrobia</taxon>
        <taxon>Methanosarcinales</taxon>
        <taxon>Methanosarcinaceae</taxon>
        <taxon>Methanosarcina</taxon>
    </lineage>
</organism>
<dbReference type="EMBL" id="CP009526">
    <property type="protein sequence ID" value="AKB52188.1"/>
    <property type="molecule type" value="Genomic_DNA"/>
</dbReference>
<dbReference type="PATRIC" id="fig|1434109.4.peg.3817"/>
<evidence type="ECO:0000313" key="2">
    <source>
        <dbReference type="Proteomes" id="UP000033038"/>
    </source>
</evidence>
<accession>A0A0E3QNZ1</accession>
<dbReference type="HOGENOM" id="CLU_035295_0_0_2"/>
<reference evidence="1 2" key="1">
    <citation type="submission" date="2014-07" db="EMBL/GenBank/DDBJ databases">
        <title>Methanogenic archaea and the global carbon cycle.</title>
        <authorList>
            <person name="Henriksen J.R."/>
            <person name="Luke J."/>
            <person name="Reinhart S."/>
            <person name="Benedict M.N."/>
            <person name="Youngblut N.D."/>
            <person name="Metcalf M.E."/>
            <person name="Whitaker R.J."/>
            <person name="Metcalf W.W."/>
        </authorList>
    </citation>
    <scope>NUCLEOTIDE SEQUENCE [LARGE SCALE GENOMIC DNA]</scope>
    <source>
        <strain evidence="1 2">Wiesmoor</strain>
    </source>
</reference>
<dbReference type="KEGG" id="mbw:MSBRW_2935"/>
<dbReference type="RefSeq" id="WP_011306788.1">
    <property type="nucleotide sequence ID" value="NZ_CP009526.1"/>
</dbReference>
<gene>
    <name evidence="1" type="ORF">MSBRW_2935</name>
</gene>
<dbReference type="InterPro" id="IPR015943">
    <property type="entry name" value="WD40/YVTN_repeat-like_dom_sf"/>
</dbReference>
<dbReference type="PANTHER" id="PTHR34512">
    <property type="entry name" value="CELL SURFACE PROTEIN"/>
    <property type="match status" value="1"/>
</dbReference>
<name>A0A0E3QNZ1_METBA</name>
<dbReference type="AlphaFoldDB" id="A0A0E3QNZ1"/>
<dbReference type="Proteomes" id="UP000033038">
    <property type="component" value="Chromosome"/>
</dbReference>
<protein>
    <submittedName>
        <fullName evidence="1">Cell surface protein</fullName>
    </submittedName>
</protein>
<dbReference type="Gene3D" id="2.130.10.10">
    <property type="entry name" value="YVTN repeat-like/Quinoprotein amine dehydrogenase"/>
    <property type="match status" value="2"/>
</dbReference>